<comment type="caution">
    <text evidence="4">The sequence shown here is derived from an EMBL/GenBank/DDBJ whole genome shotgun (WGS) entry which is preliminary data.</text>
</comment>
<feature type="region of interest" description="Disordered" evidence="1">
    <location>
        <begin position="73"/>
        <end position="92"/>
    </location>
</feature>
<dbReference type="PANTHER" id="PTHR35525">
    <property type="entry name" value="BLL6575 PROTEIN"/>
    <property type="match status" value="1"/>
</dbReference>
<keyword evidence="6" id="KW-1185">Reference proteome</keyword>
<organism evidence="4 5">
    <name type="scientific">Streptomyces fradiae ATCC 10745 = DSM 40063</name>
    <dbReference type="NCBI Taxonomy" id="1319510"/>
    <lineage>
        <taxon>Bacteria</taxon>
        <taxon>Bacillati</taxon>
        <taxon>Actinomycetota</taxon>
        <taxon>Actinomycetes</taxon>
        <taxon>Kitasatosporales</taxon>
        <taxon>Streptomycetaceae</taxon>
        <taxon>Streptomyces</taxon>
    </lineage>
</organism>
<dbReference type="Proteomes" id="UP000194318">
    <property type="component" value="Unassembled WGS sequence"/>
</dbReference>
<dbReference type="InterPro" id="IPR010852">
    <property type="entry name" value="ABATE"/>
</dbReference>
<dbReference type="Gene3D" id="1.10.3300.10">
    <property type="entry name" value="Jann2411-like domain"/>
    <property type="match status" value="1"/>
</dbReference>
<dbReference type="Pfam" id="PF07336">
    <property type="entry name" value="ABATE"/>
    <property type="match status" value="1"/>
</dbReference>
<feature type="region of interest" description="Disordered" evidence="1">
    <location>
        <begin position="189"/>
        <end position="218"/>
    </location>
</feature>
<dbReference type="InterPro" id="IPR023286">
    <property type="entry name" value="ABATE_dom_sf"/>
</dbReference>
<dbReference type="EMBL" id="MIFZ01000287">
    <property type="protein sequence ID" value="OSY50258.1"/>
    <property type="molecule type" value="Genomic_DNA"/>
</dbReference>
<name>A0A1Y2NTI2_STRFR</name>
<dbReference type="RefSeq" id="WP_031131397.1">
    <property type="nucleotide sequence ID" value="NZ_ASYR01000036.1"/>
</dbReference>
<protein>
    <submittedName>
        <fullName evidence="4">CGNR zinc finger</fullName>
    </submittedName>
</protein>
<dbReference type="GeneID" id="91403530"/>
<dbReference type="InterPro" id="IPR021005">
    <property type="entry name" value="Znf_CGNR"/>
</dbReference>
<dbReference type="AlphaFoldDB" id="A0A1Y2NTI2"/>
<sequence>MAGGRRFDAGRRCLALLDSPRGGPGALAGWLVECGLVPEGTPLGAVDATWVERFAELRGCVDALVRAELAGTAPPGLGGPPGLEGPPGPGRPSVLRARLARVNALAAVAPPAYRAVPGPDGRLVRVLDAAPGCGALLAALARDAVDLLTDPGARARLRRCQGEGCHRVYLDASHGGRRRWCSSAACGNRDRVARHRARTGAARDSSGQGPGPRRGAPP</sequence>
<dbReference type="PANTHER" id="PTHR35525:SF3">
    <property type="entry name" value="BLL6575 PROTEIN"/>
    <property type="match status" value="1"/>
</dbReference>
<dbReference type="Pfam" id="PF11706">
    <property type="entry name" value="zf-CGNR"/>
    <property type="match status" value="1"/>
</dbReference>
<reference evidence="3 6" key="1">
    <citation type="submission" date="2013-05" db="EMBL/GenBank/DDBJ databases">
        <title>Genome Sequence of Streptomyces fradiae.</title>
        <authorList>
            <person name="Kirby R."/>
        </authorList>
    </citation>
    <scope>NUCLEOTIDE SEQUENCE [LARGE SCALE GENOMIC DNA]</scope>
    <source>
        <strain evidence="3 6">ATCC 10745</strain>
    </source>
</reference>
<dbReference type="Proteomes" id="UP000731519">
    <property type="component" value="Unassembled WGS sequence"/>
</dbReference>
<accession>A0A1Y2NTI2</accession>
<evidence type="ECO:0000256" key="1">
    <source>
        <dbReference type="SAM" id="MobiDB-lite"/>
    </source>
</evidence>
<evidence type="ECO:0000313" key="6">
    <source>
        <dbReference type="Proteomes" id="UP000731519"/>
    </source>
</evidence>
<evidence type="ECO:0000313" key="4">
    <source>
        <dbReference type="EMBL" id="OSY50258.1"/>
    </source>
</evidence>
<evidence type="ECO:0000313" key="3">
    <source>
        <dbReference type="EMBL" id="KAF0647437.1"/>
    </source>
</evidence>
<evidence type="ECO:0000313" key="5">
    <source>
        <dbReference type="Proteomes" id="UP000194318"/>
    </source>
</evidence>
<feature type="domain" description="Zinc finger CGNR" evidence="2">
    <location>
        <begin position="156"/>
        <end position="198"/>
    </location>
</feature>
<gene>
    <name evidence="4" type="ORF">BG846_04112</name>
    <name evidence="3" type="ORF">K701_23670</name>
</gene>
<dbReference type="SUPFAM" id="SSF160904">
    <property type="entry name" value="Jann2411-like"/>
    <property type="match status" value="1"/>
</dbReference>
<evidence type="ECO:0000259" key="2">
    <source>
        <dbReference type="Pfam" id="PF11706"/>
    </source>
</evidence>
<proteinExistence type="predicted"/>
<dbReference type="EMBL" id="ASYR01000036">
    <property type="protein sequence ID" value="KAF0647437.1"/>
    <property type="molecule type" value="Genomic_DNA"/>
</dbReference>
<reference evidence="4 5" key="2">
    <citation type="submission" date="2016-09" db="EMBL/GenBank/DDBJ databases">
        <title>Streptomyces fradiae DSM40063, a candidate organism with high potential of specific P450 cytochromes.</title>
        <authorList>
            <person name="Grumaz C."/>
            <person name="Vainshtein Y."/>
            <person name="Kirstahler P."/>
            <person name="Sohn K."/>
        </authorList>
    </citation>
    <scope>NUCLEOTIDE SEQUENCE [LARGE SCALE GENOMIC DNA]</scope>
    <source>
        <strain evidence="4 5">DSM 40063</strain>
    </source>
</reference>